<feature type="domain" description="Enterochelin esterase N-terminal" evidence="5">
    <location>
        <begin position="44"/>
        <end position="168"/>
    </location>
</feature>
<dbReference type="InterPro" id="IPR050583">
    <property type="entry name" value="Mycobacterial_A85_antigen"/>
</dbReference>
<dbReference type="RefSeq" id="WP_106187987.1">
    <property type="nucleotide sequence ID" value="NZ_PVTF01000004.1"/>
</dbReference>
<dbReference type="Pfam" id="PF00756">
    <property type="entry name" value="Esterase"/>
    <property type="match status" value="1"/>
</dbReference>
<dbReference type="InterPro" id="IPR000801">
    <property type="entry name" value="Esterase-like"/>
</dbReference>
<name>A0A2T0TAB9_9PSEU</name>
<dbReference type="SUPFAM" id="SSF81296">
    <property type="entry name" value="E set domains"/>
    <property type="match status" value="1"/>
</dbReference>
<dbReference type="GO" id="GO:0006826">
    <property type="term" value="P:iron ion transport"/>
    <property type="evidence" value="ECO:0007669"/>
    <property type="project" value="InterPro"/>
</dbReference>
<comment type="caution">
    <text evidence="6">The sequence shown here is derived from an EMBL/GenBank/DDBJ whole genome shotgun (WGS) entry which is preliminary data.</text>
</comment>
<dbReference type="GO" id="GO:0005975">
    <property type="term" value="P:carbohydrate metabolic process"/>
    <property type="evidence" value="ECO:0007669"/>
    <property type="project" value="UniProtKB-ARBA"/>
</dbReference>
<dbReference type="PANTHER" id="PTHR48098">
    <property type="entry name" value="ENTEROCHELIN ESTERASE-RELATED"/>
    <property type="match status" value="1"/>
</dbReference>
<dbReference type="InterPro" id="IPR021764">
    <property type="entry name" value="Enterochelin_esterase_N"/>
</dbReference>
<dbReference type="GO" id="GO:0008849">
    <property type="term" value="F:enterochelin esterase activity"/>
    <property type="evidence" value="ECO:0007669"/>
    <property type="project" value="InterPro"/>
</dbReference>
<dbReference type="GO" id="GO:0005737">
    <property type="term" value="C:cytoplasm"/>
    <property type="evidence" value="ECO:0007669"/>
    <property type="project" value="UniProtKB-SubCell"/>
</dbReference>
<dbReference type="InterPro" id="IPR013783">
    <property type="entry name" value="Ig-like_fold"/>
</dbReference>
<dbReference type="PANTHER" id="PTHR48098:SF3">
    <property type="entry name" value="IRON(III) ENTEROBACTIN ESTERASE"/>
    <property type="match status" value="1"/>
</dbReference>
<proteinExistence type="inferred from homology"/>
<keyword evidence="7" id="KW-1185">Reference proteome</keyword>
<dbReference type="AlphaFoldDB" id="A0A2T0TAB9"/>
<dbReference type="Gene3D" id="2.60.40.10">
    <property type="entry name" value="Immunoglobulins"/>
    <property type="match status" value="1"/>
</dbReference>
<dbReference type="Gene3D" id="3.40.50.1820">
    <property type="entry name" value="alpha/beta hydrolase"/>
    <property type="match status" value="1"/>
</dbReference>
<evidence type="ECO:0000256" key="2">
    <source>
        <dbReference type="ARBA" id="ARBA00022490"/>
    </source>
</evidence>
<protein>
    <submittedName>
        <fullName evidence="6">Enterochelin esterase family protein</fullName>
    </submittedName>
</protein>
<evidence type="ECO:0000256" key="4">
    <source>
        <dbReference type="ARBA" id="ARBA00024201"/>
    </source>
</evidence>
<evidence type="ECO:0000256" key="3">
    <source>
        <dbReference type="ARBA" id="ARBA00022801"/>
    </source>
</evidence>
<comment type="subcellular location">
    <subcellularLocation>
        <location evidence="1">Cytoplasm</location>
    </subcellularLocation>
</comment>
<evidence type="ECO:0000259" key="5">
    <source>
        <dbReference type="Pfam" id="PF11806"/>
    </source>
</evidence>
<sequence>MSDRIAQFTAEAEQDPTAAVERLRADLVASGGPLVQRLTEATVRVTFVWIGPERQVSVRAQVFEDANALSHPMRQVPGTPVWHLDAVVASDVVTTYQFLVDDPFADADHTDLAELGRLMVRARARTFADPVNPHALFPQLAVVAGESTADRRHWDSELRLPDAEAVDWFDAEPADRGTLTAHDLHGRTITVYTPPGYREDRAHPLVVLLDGECWPLVARLDTALDNLMGREIEPAVVAMVHNKGGMAGRMADLSCEPAFATYLAEDVLVFVRARYSVSDDTSRVVLAGNSLGGLAAAHTALERPDAFGAVLSCSGSHWWGYRPDESGWGKDSEPEWLTRQYARAPLLPLRFWVDVGSLETGSSPLSPGVDQRAANRHLRTVLRARGYPVTYHEAAGGHDFATFRRSVVKGLRALLPA</sequence>
<dbReference type="GO" id="GO:0005506">
    <property type="term" value="F:iron ion binding"/>
    <property type="evidence" value="ECO:0007669"/>
    <property type="project" value="InterPro"/>
</dbReference>
<dbReference type="OrthoDB" id="9775130at2"/>
<organism evidence="6 7">
    <name type="scientific">Umezawaea tangerina</name>
    <dbReference type="NCBI Taxonomy" id="84725"/>
    <lineage>
        <taxon>Bacteria</taxon>
        <taxon>Bacillati</taxon>
        <taxon>Actinomycetota</taxon>
        <taxon>Actinomycetes</taxon>
        <taxon>Pseudonocardiales</taxon>
        <taxon>Pseudonocardiaceae</taxon>
        <taxon>Umezawaea</taxon>
    </lineage>
</organism>
<dbReference type="Proteomes" id="UP000239494">
    <property type="component" value="Unassembled WGS sequence"/>
</dbReference>
<gene>
    <name evidence="6" type="ORF">CLV43_104441</name>
</gene>
<dbReference type="Pfam" id="PF11806">
    <property type="entry name" value="Enterochelin_N"/>
    <property type="match status" value="1"/>
</dbReference>
<dbReference type="InterPro" id="IPR029058">
    <property type="entry name" value="AB_hydrolase_fold"/>
</dbReference>
<dbReference type="EMBL" id="PVTF01000004">
    <property type="protein sequence ID" value="PRY42606.1"/>
    <property type="molecule type" value="Genomic_DNA"/>
</dbReference>
<evidence type="ECO:0000256" key="1">
    <source>
        <dbReference type="ARBA" id="ARBA00004496"/>
    </source>
</evidence>
<dbReference type="SUPFAM" id="SSF53474">
    <property type="entry name" value="alpha/beta-Hydrolases"/>
    <property type="match status" value="1"/>
</dbReference>
<keyword evidence="2" id="KW-0963">Cytoplasm</keyword>
<evidence type="ECO:0000313" key="6">
    <source>
        <dbReference type="EMBL" id="PRY42606.1"/>
    </source>
</evidence>
<accession>A0A2T0TAB9</accession>
<comment type="similarity">
    <text evidence="4">Belongs to the Fes family.</text>
</comment>
<reference evidence="6 7" key="1">
    <citation type="submission" date="2018-03" db="EMBL/GenBank/DDBJ databases">
        <title>Genomic Encyclopedia of Archaeal and Bacterial Type Strains, Phase II (KMG-II): from individual species to whole genera.</title>
        <authorList>
            <person name="Goeker M."/>
        </authorList>
    </citation>
    <scope>NUCLEOTIDE SEQUENCE [LARGE SCALE GENOMIC DNA]</scope>
    <source>
        <strain evidence="6 7">DSM 44720</strain>
    </source>
</reference>
<dbReference type="InterPro" id="IPR014756">
    <property type="entry name" value="Ig_E-set"/>
</dbReference>
<keyword evidence="3" id="KW-0378">Hydrolase</keyword>
<evidence type="ECO:0000313" key="7">
    <source>
        <dbReference type="Proteomes" id="UP000239494"/>
    </source>
</evidence>